<proteinExistence type="predicted"/>
<evidence type="ECO:0000256" key="1">
    <source>
        <dbReference type="SAM" id="Phobius"/>
    </source>
</evidence>
<dbReference type="EMBL" id="CBTN010000038">
    <property type="protein sequence ID" value="CDH56541.1"/>
    <property type="molecule type" value="Genomic_DNA"/>
</dbReference>
<dbReference type="AlphaFoldDB" id="A0A068S5N4"/>
<keyword evidence="1" id="KW-0812">Transmembrane</keyword>
<keyword evidence="1" id="KW-0472">Membrane</keyword>
<feature type="transmembrane region" description="Helical" evidence="1">
    <location>
        <begin position="132"/>
        <end position="155"/>
    </location>
</feature>
<evidence type="ECO:0000313" key="2">
    <source>
        <dbReference type="EMBL" id="CDH56541.1"/>
    </source>
</evidence>
<evidence type="ECO:0000313" key="3">
    <source>
        <dbReference type="Proteomes" id="UP000027586"/>
    </source>
</evidence>
<feature type="transmembrane region" description="Helical" evidence="1">
    <location>
        <begin position="15"/>
        <end position="33"/>
    </location>
</feature>
<dbReference type="VEuPathDB" id="FungiDB:LCOR_07573.1"/>
<comment type="caution">
    <text evidence="2">The sequence shown here is derived from an EMBL/GenBank/DDBJ whole genome shotgun (WGS) entry which is preliminary data.</text>
</comment>
<accession>A0A068S5N4</accession>
<feature type="transmembrane region" description="Helical" evidence="1">
    <location>
        <begin position="53"/>
        <end position="72"/>
    </location>
</feature>
<dbReference type="Proteomes" id="UP000027586">
    <property type="component" value="Unassembled WGS sequence"/>
</dbReference>
<name>A0A068S5N4_9FUNG</name>
<sequence>MRCRCCCGPDTRKNIVLSLIIFNIIYDVFDYYTKFTSKPSDPLYVSLVDIYQLLAYNVCGTLIYLYALTGVIKSKARPLQILCLYWVIECIKRVHFFVSHFRFFMNQDHDAFCKEVSKKQGDEIDCQELNGLMWGIIIFTFICDLFQICITYITYWHACIVTHKEDQTKSMTSSSTYASSISAATNRLFLRNRKARSKEAFNSSTIDE</sequence>
<reference evidence="2" key="1">
    <citation type="submission" date="2013-08" db="EMBL/GenBank/DDBJ databases">
        <title>Gene expansion shapes genome architecture in the human pathogen Lichtheimia corymbifera: an evolutionary genomics analysis in the ancient terrestrial Mucorales (Mucoromycotina).</title>
        <authorList>
            <person name="Schwartze V.U."/>
            <person name="Winter S."/>
            <person name="Shelest E."/>
            <person name="Marcet-Houben M."/>
            <person name="Horn F."/>
            <person name="Wehner S."/>
            <person name="Hoffmann K."/>
            <person name="Riege K."/>
            <person name="Sammeth M."/>
            <person name="Nowrousian M."/>
            <person name="Valiante V."/>
            <person name="Linde J."/>
            <person name="Jacobsen I.D."/>
            <person name="Marz M."/>
            <person name="Brakhage A.A."/>
            <person name="Gabaldon T."/>
            <person name="Bocker S."/>
            <person name="Voigt K."/>
        </authorList>
    </citation>
    <scope>NUCLEOTIDE SEQUENCE [LARGE SCALE GENOMIC DNA]</scope>
    <source>
        <strain evidence="2">FSU 9682</strain>
    </source>
</reference>
<organism evidence="2 3">
    <name type="scientific">Lichtheimia corymbifera JMRC:FSU:9682</name>
    <dbReference type="NCBI Taxonomy" id="1263082"/>
    <lineage>
        <taxon>Eukaryota</taxon>
        <taxon>Fungi</taxon>
        <taxon>Fungi incertae sedis</taxon>
        <taxon>Mucoromycota</taxon>
        <taxon>Mucoromycotina</taxon>
        <taxon>Mucoromycetes</taxon>
        <taxon>Mucorales</taxon>
        <taxon>Lichtheimiaceae</taxon>
        <taxon>Lichtheimia</taxon>
    </lineage>
</organism>
<protein>
    <submittedName>
        <fullName evidence="2">Uncharacterized protein</fullName>
    </submittedName>
</protein>
<gene>
    <name evidence="2" type="ORF">LCOR_07573.1</name>
</gene>
<keyword evidence="1" id="KW-1133">Transmembrane helix</keyword>
<keyword evidence="3" id="KW-1185">Reference proteome</keyword>